<evidence type="ECO:0000256" key="3">
    <source>
        <dbReference type="ARBA" id="ARBA00022473"/>
    </source>
</evidence>
<reference evidence="12 13" key="1">
    <citation type="submission" date="2019-01" db="EMBL/GenBank/DDBJ databases">
        <title>A draft genome assembly of the solar-powered sea slug Elysia chlorotica.</title>
        <authorList>
            <person name="Cai H."/>
            <person name="Li Q."/>
            <person name="Fang X."/>
            <person name="Li J."/>
            <person name="Curtis N.E."/>
            <person name="Altenburger A."/>
            <person name="Shibata T."/>
            <person name="Feng M."/>
            <person name="Maeda T."/>
            <person name="Schwartz J.A."/>
            <person name="Shigenobu S."/>
            <person name="Lundholm N."/>
            <person name="Nishiyama T."/>
            <person name="Yang H."/>
            <person name="Hasebe M."/>
            <person name="Li S."/>
            <person name="Pierce S.K."/>
            <person name="Wang J."/>
        </authorList>
    </citation>
    <scope>NUCLEOTIDE SEQUENCE [LARGE SCALE GENOMIC DNA]</scope>
    <source>
        <strain evidence="12">EC2010</strain>
        <tissue evidence="12">Whole organism of an adult</tissue>
    </source>
</reference>
<keyword evidence="4 7" id="KW-0238">DNA-binding</keyword>
<dbReference type="GO" id="GO:0000981">
    <property type="term" value="F:DNA-binding transcription factor activity, RNA polymerase II-specific"/>
    <property type="evidence" value="ECO:0007669"/>
    <property type="project" value="InterPro"/>
</dbReference>
<dbReference type="PROSITE" id="PS00027">
    <property type="entry name" value="HOMEOBOX_1"/>
    <property type="match status" value="1"/>
</dbReference>
<keyword evidence="5 7" id="KW-0371">Homeobox</keyword>
<dbReference type="InterPro" id="IPR050296">
    <property type="entry name" value="Antp_homeobox"/>
</dbReference>
<evidence type="ECO:0000256" key="1">
    <source>
        <dbReference type="ARBA" id="ARBA00004123"/>
    </source>
</evidence>
<evidence type="ECO:0000256" key="7">
    <source>
        <dbReference type="PROSITE-ProRule" id="PRU00108"/>
    </source>
</evidence>
<keyword evidence="3" id="KW-0217">Developmental protein</keyword>
<evidence type="ECO:0000256" key="8">
    <source>
        <dbReference type="RuleBase" id="RU000682"/>
    </source>
</evidence>
<evidence type="ECO:0000259" key="11">
    <source>
        <dbReference type="PROSITE" id="PS50071"/>
    </source>
</evidence>
<accession>A0A433U3P8</accession>
<name>A0A433U3P8_ELYCH</name>
<evidence type="ECO:0000256" key="5">
    <source>
        <dbReference type="ARBA" id="ARBA00023155"/>
    </source>
</evidence>
<gene>
    <name evidence="12" type="ORF">EGW08_003786</name>
</gene>
<dbReference type="PROSITE" id="PS00032">
    <property type="entry name" value="ANTENNAPEDIA"/>
    <property type="match status" value="1"/>
</dbReference>
<dbReference type="InterPro" id="IPR001827">
    <property type="entry name" value="Homeobox_Antennapedia_CS"/>
</dbReference>
<dbReference type="InterPro" id="IPR009057">
    <property type="entry name" value="Homeodomain-like_sf"/>
</dbReference>
<evidence type="ECO:0000256" key="4">
    <source>
        <dbReference type="ARBA" id="ARBA00023125"/>
    </source>
</evidence>
<evidence type="ECO:0000256" key="6">
    <source>
        <dbReference type="ARBA" id="ARBA00023242"/>
    </source>
</evidence>
<feature type="region of interest" description="Disordered" evidence="10">
    <location>
        <begin position="495"/>
        <end position="521"/>
    </location>
</feature>
<dbReference type="Pfam" id="PF00046">
    <property type="entry name" value="Homeodomain"/>
    <property type="match status" value="1"/>
</dbReference>
<dbReference type="PRINTS" id="PR00031">
    <property type="entry name" value="HTHREPRESSR"/>
</dbReference>
<feature type="compositionally biased region" description="Low complexity" evidence="10">
    <location>
        <begin position="283"/>
        <end position="292"/>
    </location>
</feature>
<dbReference type="SUPFAM" id="SSF46689">
    <property type="entry name" value="Homeodomain-like"/>
    <property type="match status" value="1"/>
</dbReference>
<comment type="caution">
    <text evidence="12">The sequence shown here is derived from an EMBL/GenBank/DDBJ whole genome shotgun (WGS) entry which is preliminary data.</text>
</comment>
<dbReference type="PANTHER" id="PTHR45659:SF4">
    <property type="entry name" value="HOMEOBOX PROTEIN ABDOMINAL-A"/>
    <property type="match status" value="1"/>
</dbReference>
<protein>
    <recommendedName>
        <fullName evidence="11">Homeobox domain-containing protein</fullName>
    </recommendedName>
</protein>
<feature type="region of interest" description="Disordered" evidence="10">
    <location>
        <begin position="151"/>
        <end position="354"/>
    </location>
</feature>
<dbReference type="SMART" id="SM00389">
    <property type="entry name" value="HOX"/>
    <property type="match status" value="1"/>
</dbReference>
<feature type="DNA-binding region" description="Homeobox" evidence="7">
    <location>
        <begin position="436"/>
        <end position="495"/>
    </location>
</feature>
<dbReference type="PANTHER" id="PTHR45659">
    <property type="entry name" value="HOMEOBOX PROTEIN HOX"/>
    <property type="match status" value="1"/>
</dbReference>
<dbReference type="EMBL" id="RQTK01000082">
    <property type="protein sequence ID" value="RUS88449.1"/>
    <property type="molecule type" value="Genomic_DNA"/>
</dbReference>
<evidence type="ECO:0000256" key="9">
    <source>
        <dbReference type="RuleBase" id="RU004442"/>
    </source>
</evidence>
<dbReference type="PRINTS" id="PR00025">
    <property type="entry name" value="ANTENNAPEDIA"/>
</dbReference>
<dbReference type="InterPro" id="IPR000047">
    <property type="entry name" value="HTH_motif"/>
</dbReference>
<dbReference type="Proteomes" id="UP000271974">
    <property type="component" value="Unassembled WGS sequence"/>
</dbReference>
<evidence type="ECO:0000313" key="13">
    <source>
        <dbReference type="Proteomes" id="UP000271974"/>
    </source>
</evidence>
<keyword evidence="6 7" id="KW-0539">Nucleus</keyword>
<dbReference type="GO" id="GO:0009952">
    <property type="term" value="P:anterior/posterior pattern specification"/>
    <property type="evidence" value="ECO:0007669"/>
    <property type="project" value="TreeGrafter"/>
</dbReference>
<dbReference type="PROSITE" id="PS50071">
    <property type="entry name" value="HOMEOBOX_2"/>
    <property type="match status" value="1"/>
</dbReference>
<feature type="domain" description="Homeobox" evidence="11">
    <location>
        <begin position="434"/>
        <end position="494"/>
    </location>
</feature>
<dbReference type="STRING" id="188477.A0A433U3P8"/>
<dbReference type="PRINTS" id="PR00024">
    <property type="entry name" value="HOMEOBOX"/>
</dbReference>
<comment type="subcellular location">
    <subcellularLocation>
        <location evidence="1 7 8">Nucleus</location>
    </subcellularLocation>
</comment>
<organism evidence="12 13">
    <name type="scientific">Elysia chlorotica</name>
    <name type="common">Eastern emerald elysia</name>
    <name type="synonym">Sea slug</name>
    <dbReference type="NCBI Taxonomy" id="188477"/>
    <lineage>
        <taxon>Eukaryota</taxon>
        <taxon>Metazoa</taxon>
        <taxon>Spiralia</taxon>
        <taxon>Lophotrochozoa</taxon>
        <taxon>Mollusca</taxon>
        <taxon>Gastropoda</taxon>
        <taxon>Heterobranchia</taxon>
        <taxon>Euthyneura</taxon>
        <taxon>Panpulmonata</taxon>
        <taxon>Sacoglossa</taxon>
        <taxon>Placobranchoidea</taxon>
        <taxon>Plakobranchidae</taxon>
        <taxon>Elysia</taxon>
    </lineage>
</organism>
<feature type="compositionally biased region" description="Low complexity" evidence="10">
    <location>
        <begin position="191"/>
        <end position="218"/>
    </location>
</feature>
<dbReference type="Gene3D" id="1.10.10.60">
    <property type="entry name" value="Homeodomain-like"/>
    <property type="match status" value="1"/>
</dbReference>
<dbReference type="AlphaFoldDB" id="A0A433U3P8"/>
<dbReference type="InterPro" id="IPR017970">
    <property type="entry name" value="Homeobox_CS"/>
</dbReference>
<feature type="compositionally biased region" description="Low complexity" evidence="10">
    <location>
        <begin position="303"/>
        <end position="324"/>
    </location>
</feature>
<proteinExistence type="inferred from homology"/>
<evidence type="ECO:0000313" key="12">
    <source>
        <dbReference type="EMBL" id="RUS88449.1"/>
    </source>
</evidence>
<dbReference type="GO" id="GO:0000978">
    <property type="term" value="F:RNA polymerase II cis-regulatory region sequence-specific DNA binding"/>
    <property type="evidence" value="ECO:0007669"/>
    <property type="project" value="TreeGrafter"/>
</dbReference>
<comment type="similarity">
    <text evidence="2 9">Belongs to the Antp homeobox family.</text>
</comment>
<feature type="compositionally biased region" description="Polar residues" evidence="10">
    <location>
        <begin position="228"/>
        <end position="238"/>
    </location>
</feature>
<dbReference type="OrthoDB" id="6159439at2759"/>
<feature type="compositionally biased region" description="Low complexity" evidence="10">
    <location>
        <begin position="163"/>
        <end position="174"/>
    </location>
</feature>
<sequence length="538" mass="60930">MKMSSYYGNVLPPLGAMSPSTLHGCGGGGGVGGGRVEDRDGMIGGVVDDGAAMMGLDSAAMYGHHAPGKFDNMYSMASPILGQSAGALTSGVGPAGAASHYEDCSPSYSPSYLRYSSSSSASSVHAFESRGENRTPLGSEVGVITNAKQMEPHHPQHQHHQQHQQQQQHLQHQQLPPPLSHHAALLHHHQQQQQHTPLQLHQQNNNNNNNNSNNGNHNHLQHQHHSQGMHQLNNNNHELPQDLHPNHLQHHQQPHQQQPPPPHLNTLHHHNQSHQPLGDHPHQLPQQHPLDAQPHHLHHHQEQQQLPLHQQQQQQHQQHLQQHPQHPHHHHHQHHVDSLTPPMAHQYPGYPMNGLHHPGNPELYYDNRMLDCKGIPPEMCTPPHMGTYYFPQQGMLDPSVSPNGYNAGCMPAMGSPNMPVYPWMRQANGAEVHFEQKRTRQTYTRYQTLELEKEFHFNRYLTRRRRIEIAHMLGLTERQIKIWFQNRRMKWKKENNLQKLTGPDKPLKEETSSAASCSPRDVQCGAKVKHEDCSSLDS</sequence>
<dbReference type="FunFam" id="1.10.10.60:FF:000017">
    <property type="entry name" value="Homeobox protein antennapedia"/>
    <property type="match status" value="1"/>
</dbReference>
<dbReference type="CDD" id="cd00086">
    <property type="entry name" value="homeodomain"/>
    <property type="match status" value="1"/>
</dbReference>
<dbReference type="InterPro" id="IPR001356">
    <property type="entry name" value="HD"/>
</dbReference>
<keyword evidence="13" id="KW-1185">Reference proteome</keyword>
<feature type="compositionally biased region" description="Basic residues" evidence="10">
    <location>
        <begin position="325"/>
        <end position="334"/>
    </location>
</feature>
<dbReference type="InterPro" id="IPR020479">
    <property type="entry name" value="HD_metazoa"/>
</dbReference>
<dbReference type="GO" id="GO:0005634">
    <property type="term" value="C:nucleus"/>
    <property type="evidence" value="ECO:0007669"/>
    <property type="project" value="UniProtKB-SubCell"/>
</dbReference>
<evidence type="ECO:0000256" key="10">
    <source>
        <dbReference type="SAM" id="MobiDB-lite"/>
    </source>
</evidence>
<evidence type="ECO:0000256" key="2">
    <source>
        <dbReference type="ARBA" id="ARBA00009107"/>
    </source>
</evidence>
<dbReference type="InterPro" id="IPR017995">
    <property type="entry name" value="Homeobox_antennapedia"/>
</dbReference>